<sequence length="106" mass="11361">MRVSGTWANSTYVPLAGENTTSAPEGFVQVLTRDQWRGLVEFSEALDAPMVTSFAASAGTRDAADNWTPVQADRLRAMTREFGGSLHAAEFINEPSLVSQGSLPEG</sequence>
<protein>
    <recommendedName>
        <fullName evidence="3">Glycoside hydrolase family 5 domain-containing protein</fullName>
    </recommendedName>
</protein>
<reference evidence="1 2" key="1">
    <citation type="submission" date="2024-04" db="EMBL/GenBank/DDBJ databases">
        <title>Aurantiacibacter sp. DGU6 16S ribosomal RNA gene Genome sequencing and assembly.</title>
        <authorList>
            <person name="Park S."/>
        </authorList>
    </citation>
    <scope>NUCLEOTIDE SEQUENCE [LARGE SCALE GENOMIC DNA]</scope>
    <source>
        <strain evidence="1 2">DGU6</strain>
    </source>
</reference>
<accession>A0ABU9IF54</accession>
<organism evidence="1 2">
    <name type="scientific">Aurantiacibacter gilvus</name>
    <dbReference type="NCBI Taxonomy" id="3139141"/>
    <lineage>
        <taxon>Bacteria</taxon>
        <taxon>Pseudomonadati</taxon>
        <taxon>Pseudomonadota</taxon>
        <taxon>Alphaproteobacteria</taxon>
        <taxon>Sphingomonadales</taxon>
        <taxon>Erythrobacteraceae</taxon>
        <taxon>Aurantiacibacter</taxon>
    </lineage>
</organism>
<gene>
    <name evidence="1" type="ORF">AAEO60_10255</name>
</gene>
<dbReference type="EMBL" id="JBBYHV010000002">
    <property type="protein sequence ID" value="MEL1251055.1"/>
    <property type="molecule type" value="Genomic_DNA"/>
</dbReference>
<keyword evidence="2" id="KW-1185">Reference proteome</keyword>
<name>A0ABU9IF54_9SPHN</name>
<proteinExistence type="predicted"/>
<evidence type="ECO:0000313" key="2">
    <source>
        <dbReference type="Proteomes" id="UP001497045"/>
    </source>
</evidence>
<comment type="caution">
    <text evidence="1">The sequence shown here is derived from an EMBL/GenBank/DDBJ whole genome shotgun (WGS) entry which is preliminary data.</text>
</comment>
<dbReference type="Proteomes" id="UP001497045">
    <property type="component" value="Unassembled WGS sequence"/>
</dbReference>
<evidence type="ECO:0008006" key="3">
    <source>
        <dbReference type="Google" id="ProtNLM"/>
    </source>
</evidence>
<evidence type="ECO:0000313" key="1">
    <source>
        <dbReference type="EMBL" id="MEL1251055.1"/>
    </source>
</evidence>
<dbReference type="RefSeq" id="WP_341673622.1">
    <property type="nucleotide sequence ID" value="NZ_JBBYHV010000002.1"/>
</dbReference>
<dbReference type="Gene3D" id="3.20.20.80">
    <property type="entry name" value="Glycosidases"/>
    <property type="match status" value="1"/>
</dbReference>